<evidence type="ECO:0000313" key="4">
    <source>
        <dbReference type="EMBL" id="SVA47797.1"/>
    </source>
</evidence>
<feature type="domain" description="Aldehyde dehydrogenase" evidence="3">
    <location>
        <begin position="15"/>
        <end position="272"/>
    </location>
</feature>
<dbReference type="AlphaFoldDB" id="A0A381W760"/>
<dbReference type="SUPFAM" id="SSF53720">
    <property type="entry name" value="ALDH-like"/>
    <property type="match status" value="1"/>
</dbReference>
<dbReference type="InterPro" id="IPR015590">
    <property type="entry name" value="Aldehyde_DH_dom"/>
</dbReference>
<proteinExistence type="inferred from homology"/>
<sequence>MAEMSKSKMFLGGEWVAPLTGDYFESHNPYTGKPWLMVGRGGEEDANRAVEAAKKAFHNPEWRDLTPTARGHLLRKLGDLIAENAEALAKVEVQDNGKLFAEMHLQLRYAPQWYYYFGGLADKIEGSVIPIEKPETFTFTRHEPLGVCVAIIPWNSPLLLVSFKLAPALAAGNTVIIKPSEFTSASALEFVKLVEKAGFPKGVVNVVTGYGKEVGEALITHPDVAKVAFTGGSASGRHVYSRAAESLKKVSLELGGKSPNIIFDDCNIENAV</sequence>
<dbReference type="PANTHER" id="PTHR11699">
    <property type="entry name" value="ALDEHYDE DEHYDROGENASE-RELATED"/>
    <property type="match status" value="1"/>
</dbReference>
<dbReference type="InterPro" id="IPR016162">
    <property type="entry name" value="Ald_DH_N"/>
</dbReference>
<dbReference type="FunFam" id="3.40.605.10:FF:000007">
    <property type="entry name" value="NAD/NADP-dependent betaine aldehyde dehydrogenase"/>
    <property type="match status" value="1"/>
</dbReference>
<dbReference type="GO" id="GO:0016491">
    <property type="term" value="F:oxidoreductase activity"/>
    <property type="evidence" value="ECO:0007669"/>
    <property type="project" value="UniProtKB-KW"/>
</dbReference>
<protein>
    <recommendedName>
        <fullName evidence="3">Aldehyde dehydrogenase domain-containing protein</fullName>
    </recommendedName>
</protein>
<gene>
    <name evidence="4" type="ORF">METZ01_LOCUS100651</name>
</gene>
<dbReference type="InterPro" id="IPR029510">
    <property type="entry name" value="Ald_DH_CS_GLU"/>
</dbReference>
<comment type="similarity">
    <text evidence="1">Belongs to the aldehyde dehydrogenase family.</text>
</comment>
<feature type="non-terminal residue" evidence="4">
    <location>
        <position position="272"/>
    </location>
</feature>
<dbReference type="PROSITE" id="PS00687">
    <property type="entry name" value="ALDEHYDE_DEHYDR_GLU"/>
    <property type="match status" value="1"/>
</dbReference>
<dbReference type="Gene3D" id="3.40.605.10">
    <property type="entry name" value="Aldehyde Dehydrogenase, Chain A, domain 1"/>
    <property type="match status" value="1"/>
</dbReference>
<name>A0A381W760_9ZZZZ</name>
<dbReference type="InterPro" id="IPR016161">
    <property type="entry name" value="Ald_DH/histidinol_DH"/>
</dbReference>
<keyword evidence="2" id="KW-0560">Oxidoreductase</keyword>
<accession>A0A381W760</accession>
<evidence type="ECO:0000256" key="2">
    <source>
        <dbReference type="ARBA" id="ARBA00023002"/>
    </source>
</evidence>
<evidence type="ECO:0000259" key="3">
    <source>
        <dbReference type="Pfam" id="PF00171"/>
    </source>
</evidence>
<evidence type="ECO:0000256" key="1">
    <source>
        <dbReference type="ARBA" id="ARBA00009986"/>
    </source>
</evidence>
<dbReference type="EMBL" id="UINC01010772">
    <property type="protein sequence ID" value="SVA47797.1"/>
    <property type="molecule type" value="Genomic_DNA"/>
</dbReference>
<dbReference type="Pfam" id="PF00171">
    <property type="entry name" value="Aldedh"/>
    <property type="match status" value="1"/>
</dbReference>
<organism evidence="4">
    <name type="scientific">marine metagenome</name>
    <dbReference type="NCBI Taxonomy" id="408172"/>
    <lineage>
        <taxon>unclassified sequences</taxon>
        <taxon>metagenomes</taxon>
        <taxon>ecological metagenomes</taxon>
    </lineage>
</organism>
<reference evidence="4" key="1">
    <citation type="submission" date="2018-05" db="EMBL/GenBank/DDBJ databases">
        <authorList>
            <person name="Lanie J.A."/>
            <person name="Ng W.-L."/>
            <person name="Kazmierczak K.M."/>
            <person name="Andrzejewski T.M."/>
            <person name="Davidsen T.M."/>
            <person name="Wayne K.J."/>
            <person name="Tettelin H."/>
            <person name="Glass J.I."/>
            <person name="Rusch D."/>
            <person name="Podicherti R."/>
            <person name="Tsui H.-C.T."/>
            <person name="Winkler M.E."/>
        </authorList>
    </citation>
    <scope>NUCLEOTIDE SEQUENCE</scope>
</reference>